<sequence length="660" mass="72911">MSDLKNEALKNAKRAIRSLQQQISDRLFKMAEEVEELLGHLSPKEVTHFLHAGCEMDLVEAGTFVKVTKTLKGSEEMLREARVQFPMLKALAGADDEARNEALARMRAGATLGSKDVSALRTYFRKNKLSYVAQWTKAGFKKSSLIARRRATLAVNDVDHRIAELMVLLDQLHSLGTKLEGREALHEKLRAKALETLPRFEAVFGRYDQSLNDILKQPVTSDTHHVALAHAAIRALTEGPPGDKHGFFALDNSTRFTAILTDVVECLHPMTSSIPPKWEDVFPSRGKPLTEIPVLRLKVVELCAGAGGMSVGLEAAGFEPVALFEFDKNAAATLRQNRPLWNVVEGDIRKIDFTPYRKERIDLVVGGPPCQPYSVDGKGLGKNDPRDLLLECARVVDEIRPTAFVFENVAGLLHARHADHVGNFLRHFKSSGYSIQIIRMEAEDYGLAQERTRILFVGMKSDAMAAFRAPPTFPEWRSNLGDVLEDLMAANGWNGAKAWAEARRSTIVVRDGVERRGQLASTIVGRKGGAREKEAVRWASKGLDITTVADAAPTQEQADRAGDAFLPQLTLRMRARLQGFPDWWTFTGGKDSSARQVGNAVPPVIGQAIGLAVRSALTGKNFDYSIILREQPCAEDPFRRCVVEAPPMVPSLQSKELSPT</sequence>
<dbReference type="PANTHER" id="PTHR10629">
    <property type="entry name" value="CYTOSINE-SPECIFIC METHYLTRANSFERASE"/>
    <property type="match status" value="1"/>
</dbReference>
<proteinExistence type="inferred from homology"/>
<reference evidence="9 10" key="1">
    <citation type="submission" date="2014-05" db="EMBL/GenBank/DDBJ databases">
        <title>Whole genome shotgun sequence of Rhizobium rhizogenes NBRC 13257.</title>
        <authorList>
            <person name="Katano-Makiyama Y."/>
            <person name="Hosoyama A."/>
            <person name="Hashimoto M."/>
            <person name="Hosoyama Y."/>
            <person name="Noguchi M."/>
            <person name="Tsuchikane K."/>
            <person name="Kimura A."/>
            <person name="Ohji S."/>
            <person name="Ichikawa N."/>
            <person name="Yamazoe A."/>
            <person name="Fujita N."/>
        </authorList>
    </citation>
    <scope>NUCLEOTIDE SEQUENCE [LARGE SCALE GENOMIC DNA]</scope>
    <source>
        <strain evidence="9 10">NBRC 13257</strain>
    </source>
</reference>
<evidence type="ECO:0000256" key="1">
    <source>
        <dbReference type="ARBA" id="ARBA00022603"/>
    </source>
</evidence>
<keyword evidence="3 6" id="KW-0949">S-adenosyl-L-methionine</keyword>
<name>A0AA87U381_RHIRH</name>
<dbReference type="Gene3D" id="3.40.50.150">
    <property type="entry name" value="Vaccinia Virus protein VP39"/>
    <property type="match status" value="1"/>
</dbReference>
<organism evidence="9 10">
    <name type="scientific">Rhizobium rhizogenes NBRC 13257</name>
    <dbReference type="NCBI Taxonomy" id="1220581"/>
    <lineage>
        <taxon>Bacteria</taxon>
        <taxon>Pseudomonadati</taxon>
        <taxon>Pseudomonadota</taxon>
        <taxon>Alphaproteobacteria</taxon>
        <taxon>Hyphomicrobiales</taxon>
        <taxon>Rhizobiaceae</taxon>
        <taxon>Rhizobium/Agrobacterium group</taxon>
        <taxon>Rhizobium</taxon>
    </lineage>
</organism>
<dbReference type="GO" id="GO:0009307">
    <property type="term" value="P:DNA restriction-modification system"/>
    <property type="evidence" value="ECO:0007669"/>
    <property type="project" value="UniProtKB-KW"/>
</dbReference>
<dbReference type="InterPro" id="IPR029063">
    <property type="entry name" value="SAM-dependent_MTases_sf"/>
</dbReference>
<evidence type="ECO:0000313" key="9">
    <source>
        <dbReference type="EMBL" id="GAJ91914.1"/>
    </source>
</evidence>
<comment type="caution">
    <text evidence="9">The sequence shown here is derived from an EMBL/GenBank/DDBJ whole genome shotgun (WGS) entry which is preliminary data.</text>
</comment>
<feature type="active site" evidence="6">
    <location>
        <position position="370"/>
    </location>
</feature>
<comment type="similarity">
    <text evidence="6 7">Belongs to the class I-like SAM-binding methyltransferase superfamily. C5-methyltransferase family.</text>
</comment>
<dbReference type="RefSeq" id="WP_052365181.1">
    <property type="nucleotide sequence ID" value="NZ_BAYX01000002.1"/>
</dbReference>
<dbReference type="SUPFAM" id="SSF53335">
    <property type="entry name" value="S-adenosyl-L-methionine-dependent methyltransferases"/>
    <property type="match status" value="1"/>
</dbReference>
<dbReference type="PROSITE" id="PS51679">
    <property type="entry name" value="SAM_MT_C5"/>
    <property type="match status" value="1"/>
</dbReference>
<dbReference type="InterPro" id="IPR001525">
    <property type="entry name" value="C5_MeTfrase"/>
</dbReference>
<keyword evidence="2 6" id="KW-0808">Transferase</keyword>
<keyword evidence="1 6" id="KW-0489">Methyltransferase</keyword>
<comment type="catalytic activity">
    <reaction evidence="5 8">
        <text>a 2'-deoxycytidine in DNA + S-adenosyl-L-methionine = a 5-methyl-2'-deoxycytidine in DNA + S-adenosyl-L-homocysteine + H(+)</text>
        <dbReference type="Rhea" id="RHEA:13681"/>
        <dbReference type="Rhea" id="RHEA-COMP:11369"/>
        <dbReference type="Rhea" id="RHEA-COMP:11370"/>
        <dbReference type="ChEBI" id="CHEBI:15378"/>
        <dbReference type="ChEBI" id="CHEBI:57856"/>
        <dbReference type="ChEBI" id="CHEBI:59789"/>
        <dbReference type="ChEBI" id="CHEBI:85452"/>
        <dbReference type="ChEBI" id="CHEBI:85454"/>
        <dbReference type="EC" id="2.1.1.37"/>
    </reaction>
</comment>
<protein>
    <recommendedName>
        <fullName evidence="8">Cytosine-specific methyltransferase</fullName>
        <ecNumber evidence="8">2.1.1.37</ecNumber>
    </recommendedName>
</protein>
<evidence type="ECO:0000256" key="2">
    <source>
        <dbReference type="ARBA" id="ARBA00022679"/>
    </source>
</evidence>
<evidence type="ECO:0000256" key="6">
    <source>
        <dbReference type="PROSITE-ProRule" id="PRU01016"/>
    </source>
</evidence>
<dbReference type="PANTHER" id="PTHR10629:SF52">
    <property type="entry name" value="DNA (CYTOSINE-5)-METHYLTRANSFERASE 1"/>
    <property type="match status" value="1"/>
</dbReference>
<evidence type="ECO:0000256" key="8">
    <source>
        <dbReference type="RuleBase" id="RU000417"/>
    </source>
</evidence>
<dbReference type="Proteomes" id="UP000026941">
    <property type="component" value="Unassembled WGS sequence"/>
</dbReference>
<dbReference type="InterPro" id="IPR018117">
    <property type="entry name" value="C5_DNA_meth_AS"/>
</dbReference>
<dbReference type="PRINTS" id="PR00105">
    <property type="entry name" value="C5METTRFRASE"/>
</dbReference>
<dbReference type="GO" id="GO:0032259">
    <property type="term" value="P:methylation"/>
    <property type="evidence" value="ECO:0007669"/>
    <property type="project" value="UniProtKB-KW"/>
</dbReference>
<dbReference type="EMBL" id="BAYX01000002">
    <property type="protein sequence ID" value="GAJ91914.1"/>
    <property type="molecule type" value="Genomic_DNA"/>
</dbReference>
<accession>A0AA87U381</accession>
<evidence type="ECO:0000256" key="7">
    <source>
        <dbReference type="RuleBase" id="RU000416"/>
    </source>
</evidence>
<dbReference type="Gene3D" id="3.90.120.10">
    <property type="entry name" value="DNA Methylase, subunit A, domain 2"/>
    <property type="match status" value="1"/>
</dbReference>
<evidence type="ECO:0000313" key="10">
    <source>
        <dbReference type="Proteomes" id="UP000026941"/>
    </source>
</evidence>
<evidence type="ECO:0000256" key="4">
    <source>
        <dbReference type="ARBA" id="ARBA00022747"/>
    </source>
</evidence>
<dbReference type="GO" id="GO:0003886">
    <property type="term" value="F:DNA (cytosine-5-)-methyltransferase activity"/>
    <property type="evidence" value="ECO:0007669"/>
    <property type="project" value="UniProtKB-EC"/>
</dbReference>
<dbReference type="NCBIfam" id="TIGR00675">
    <property type="entry name" value="dcm"/>
    <property type="match status" value="1"/>
</dbReference>
<dbReference type="InterPro" id="IPR050390">
    <property type="entry name" value="C5-Methyltransferase"/>
</dbReference>
<dbReference type="PROSITE" id="PS00094">
    <property type="entry name" value="C5_MTASE_1"/>
    <property type="match status" value="1"/>
</dbReference>
<dbReference type="AlphaFoldDB" id="A0AA87U381"/>
<dbReference type="Pfam" id="PF00145">
    <property type="entry name" value="DNA_methylase"/>
    <property type="match status" value="1"/>
</dbReference>
<dbReference type="EC" id="2.1.1.37" evidence="8"/>
<evidence type="ECO:0000256" key="3">
    <source>
        <dbReference type="ARBA" id="ARBA00022691"/>
    </source>
</evidence>
<evidence type="ECO:0000256" key="5">
    <source>
        <dbReference type="ARBA" id="ARBA00047422"/>
    </source>
</evidence>
<keyword evidence="4" id="KW-0680">Restriction system</keyword>
<gene>
    <name evidence="9" type="ORF">RRH01S_02_05830</name>
</gene>